<dbReference type="PANTHER" id="PTHR10655">
    <property type="entry name" value="LYSOPHOSPHOLIPASE-RELATED"/>
    <property type="match status" value="1"/>
</dbReference>
<dbReference type="InterPro" id="IPR050565">
    <property type="entry name" value="LYPA1-2/EST-like"/>
</dbReference>
<dbReference type="Pfam" id="PF02230">
    <property type="entry name" value="Abhydrolase_2"/>
    <property type="match status" value="1"/>
</dbReference>
<dbReference type="InterPro" id="IPR029058">
    <property type="entry name" value="AB_hydrolase_fold"/>
</dbReference>
<evidence type="ECO:0000313" key="4">
    <source>
        <dbReference type="Proteomes" id="UP001610446"/>
    </source>
</evidence>
<evidence type="ECO:0000259" key="2">
    <source>
        <dbReference type="Pfam" id="PF02230"/>
    </source>
</evidence>
<gene>
    <name evidence="3" type="ORF">BJY01DRAFT_221734</name>
</gene>
<comment type="similarity">
    <text evidence="1">Belongs to the AB hydrolase superfamily. AB hydrolase 2 family.</text>
</comment>
<protein>
    <recommendedName>
        <fullName evidence="2">Phospholipase/carboxylesterase/thioesterase domain-containing protein</fullName>
    </recommendedName>
</protein>
<dbReference type="SUPFAM" id="SSF53474">
    <property type="entry name" value="alpha/beta-Hydrolases"/>
    <property type="match status" value="1"/>
</dbReference>
<dbReference type="PANTHER" id="PTHR10655:SF63">
    <property type="entry name" value="PHOSPHOLIPASE_CARBOXYLESTERASE_THIOESTERASE DOMAIN-CONTAINING PROTEIN"/>
    <property type="match status" value="1"/>
</dbReference>
<proteinExistence type="inferred from homology"/>
<keyword evidence="4" id="KW-1185">Reference proteome</keyword>
<name>A0ABR4J9D6_9EURO</name>
<dbReference type="Proteomes" id="UP001610446">
    <property type="component" value="Unassembled WGS sequence"/>
</dbReference>
<evidence type="ECO:0000313" key="3">
    <source>
        <dbReference type="EMBL" id="KAL2836680.1"/>
    </source>
</evidence>
<dbReference type="InterPro" id="IPR003140">
    <property type="entry name" value="PLipase/COase/thioEstase"/>
</dbReference>
<accession>A0ABR4J9D6</accession>
<organism evidence="3 4">
    <name type="scientific">Aspergillus pseudoustus</name>
    <dbReference type="NCBI Taxonomy" id="1810923"/>
    <lineage>
        <taxon>Eukaryota</taxon>
        <taxon>Fungi</taxon>
        <taxon>Dikarya</taxon>
        <taxon>Ascomycota</taxon>
        <taxon>Pezizomycotina</taxon>
        <taxon>Eurotiomycetes</taxon>
        <taxon>Eurotiomycetidae</taxon>
        <taxon>Eurotiales</taxon>
        <taxon>Aspergillaceae</taxon>
        <taxon>Aspergillus</taxon>
        <taxon>Aspergillus subgen. Nidulantes</taxon>
    </lineage>
</organism>
<feature type="domain" description="Phospholipase/carboxylesterase/thioesterase" evidence="2">
    <location>
        <begin position="10"/>
        <end position="128"/>
    </location>
</feature>
<sequence>MMDFPPLHLEPPQTTHTHTAILLHGRGSNGPEFAEELFSSKTSRANNLPECLPTWRWVFPTARYRWAAAFEEEICAWFDAYSLTDIQERQELQIEGLRESVARILGILEAEIALLDGDASRVYLGGYQPGQQARQVLEEVVDHLEWLEYSQAENEGHWIKEPEGFDRILVFLEAASGDE</sequence>
<reference evidence="3 4" key="1">
    <citation type="submission" date="2024-07" db="EMBL/GenBank/DDBJ databases">
        <title>Section-level genome sequencing and comparative genomics of Aspergillus sections Usti and Cavernicolus.</title>
        <authorList>
            <consortium name="Lawrence Berkeley National Laboratory"/>
            <person name="Nybo J.L."/>
            <person name="Vesth T.C."/>
            <person name="Theobald S."/>
            <person name="Frisvad J.C."/>
            <person name="Larsen T.O."/>
            <person name="Kjaerboelling I."/>
            <person name="Rothschild-Mancinelli K."/>
            <person name="Lyhne E.K."/>
            <person name="Kogle M.E."/>
            <person name="Barry K."/>
            <person name="Clum A."/>
            <person name="Na H."/>
            <person name="Ledsgaard L."/>
            <person name="Lin J."/>
            <person name="Lipzen A."/>
            <person name="Kuo A."/>
            <person name="Riley R."/>
            <person name="Mondo S."/>
            <person name="Labutti K."/>
            <person name="Haridas S."/>
            <person name="Pangalinan J."/>
            <person name="Salamov A.A."/>
            <person name="Simmons B.A."/>
            <person name="Magnuson J.K."/>
            <person name="Chen J."/>
            <person name="Drula E."/>
            <person name="Henrissat B."/>
            <person name="Wiebenga A."/>
            <person name="Lubbers R.J."/>
            <person name="Gomes A.C."/>
            <person name="Makela M.R."/>
            <person name="Stajich J."/>
            <person name="Grigoriev I.V."/>
            <person name="Mortensen U.H."/>
            <person name="De Vries R.P."/>
            <person name="Baker S.E."/>
            <person name="Andersen M.R."/>
        </authorList>
    </citation>
    <scope>NUCLEOTIDE SEQUENCE [LARGE SCALE GENOMIC DNA]</scope>
    <source>
        <strain evidence="3 4">CBS 123904</strain>
    </source>
</reference>
<dbReference type="Gene3D" id="3.40.50.1820">
    <property type="entry name" value="alpha/beta hydrolase"/>
    <property type="match status" value="1"/>
</dbReference>
<evidence type="ECO:0000256" key="1">
    <source>
        <dbReference type="ARBA" id="ARBA00006499"/>
    </source>
</evidence>
<dbReference type="EMBL" id="JBFXLU010000174">
    <property type="protein sequence ID" value="KAL2836680.1"/>
    <property type="molecule type" value="Genomic_DNA"/>
</dbReference>
<comment type="caution">
    <text evidence="3">The sequence shown here is derived from an EMBL/GenBank/DDBJ whole genome shotgun (WGS) entry which is preliminary data.</text>
</comment>